<dbReference type="Proteomes" id="UP001596122">
    <property type="component" value="Unassembled WGS sequence"/>
</dbReference>
<name>A0ABW0GPQ7_9MICO</name>
<reference evidence="4" key="1">
    <citation type="journal article" date="2019" name="Int. J. Syst. Evol. Microbiol.">
        <title>The Global Catalogue of Microorganisms (GCM) 10K type strain sequencing project: providing services to taxonomists for standard genome sequencing and annotation.</title>
        <authorList>
            <consortium name="The Broad Institute Genomics Platform"/>
            <consortium name="The Broad Institute Genome Sequencing Center for Infectious Disease"/>
            <person name="Wu L."/>
            <person name="Ma J."/>
        </authorList>
    </citation>
    <scope>NUCLEOTIDE SEQUENCE [LARGE SCALE GENOMIC DNA]</scope>
    <source>
        <strain evidence="4">CCUG 43114</strain>
    </source>
</reference>
<feature type="transmembrane region" description="Helical" evidence="2">
    <location>
        <begin position="88"/>
        <end position="110"/>
    </location>
</feature>
<dbReference type="InterPro" id="IPR046291">
    <property type="entry name" value="DUF6328"/>
</dbReference>
<feature type="transmembrane region" description="Helical" evidence="2">
    <location>
        <begin position="130"/>
        <end position="154"/>
    </location>
</feature>
<gene>
    <name evidence="3" type="ORF">ACFPJ6_12515</name>
</gene>
<evidence type="ECO:0000256" key="2">
    <source>
        <dbReference type="SAM" id="Phobius"/>
    </source>
</evidence>
<protein>
    <submittedName>
        <fullName evidence="3">DUF6328 family protein</fullName>
    </submittedName>
</protein>
<keyword evidence="2" id="KW-0472">Membrane</keyword>
<feature type="transmembrane region" description="Helical" evidence="2">
    <location>
        <begin position="160"/>
        <end position="181"/>
    </location>
</feature>
<feature type="compositionally biased region" description="Basic and acidic residues" evidence="1">
    <location>
        <begin position="28"/>
        <end position="40"/>
    </location>
</feature>
<sequence>MGASDTEAEEARPDKRIEAQRRTHRREGRQLRVGESRDETEAERLDRNYNELLQELRVTQTGTQILFAFLLTIAFTRVFADSDRFTHVVYSMTLVACAVATAFLIAPVALHRTLFRRGLKEDIVVWSNRFAIVGVYVLLGAVLGALVLALDVVLTRGTAITISAAVATLTVGLWVVLPVTVRVRER</sequence>
<feature type="compositionally biased region" description="Basic and acidic residues" evidence="1">
    <location>
        <begin position="9"/>
        <end position="21"/>
    </location>
</feature>
<dbReference type="EMBL" id="JBHSLD010000009">
    <property type="protein sequence ID" value="MFC5381614.1"/>
    <property type="molecule type" value="Genomic_DNA"/>
</dbReference>
<organism evidence="3 4">
    <name type="scientific">Aquipuribacter nitratireducens</name>
    <dbReference type="NCBI Taxonomy" id="650104"/>
    <lineage>
        <taxon>Bacteria</taxon>
        <taxon>Bacillati</taxon>
        <taxon>Actinomycetota</taxon>
        <taxon>Actinomycetes</taxon>
        <taxon>Micrococcales</taxon>
        <taxon>Intrasporangiaceae</taxon>
        <taxon>Aquipuribacter</taxon>
    </lineage>
</organism>
<dbReference type="RefSeq" id="WP_340269547.1">
    <property type="nucleotide sequence ID" value="NZ_JBBEOG010000004.1"/>
</dbReference>
<keyword evidence="2" id="KW-0812">Transmembrane</keyword>
<feature type="region of interest" description="Disordered" evidence="1">
    <location>
        <begin position="1"/>
        <end position="40"/>
    </location>
</feature>
<keyword evidence="4" id="KW-1185">Reference proteome</keyword>
<evidence type="ECO:0000313" key="3">
    <source>
        <dbReference type="EMBL" id="MFC5381614.1"/>
    </source>
</evidence>
<proteinExistence type="predicted"/>
<feature type="transmembrane region" description="Helical" evidence="2">
    <location>
        <begin position="65"/>
        <end position="82"/>
    </location>
</feature>
<keyword evidence="2" id="KW-1133">Transmembrane helix</keyword>
<evidence type="ECO:0000256" key="1">
    <source>
        <dbReference type="SAM" id="MobiDB-lite"/>
    </source>
</evidence>
<accession>A0ABW0GPQ7</accession>
<dbReference type="Pfam" id="PF19853">
    <property type="entry name" value="DUF6328"/>
    <property type="match status" value="1"/>
</dbReference>
<comment type="caution">
    <text evidence="3">The sequence shown here is derived from an EMBL/GenBank/DDBJ whole genome shotgun (WGS) entry which is preliminary data.</text>
</comment>
<evidence type="ECO:0000313" key="4">
    <source>
        <dbReference type="Proteomes" id="UP001596122"/>
    </source>
</evidence>